<evidence type="ECO:0008006" key="6">
    <source>
        <dbReference type="Google" id="ProtNLM"/>
    </source>
</evidence>
<proteinExistence type="predicted"/>
<dbReference type="AlphaFoldDB" id="A0A445HFS6"/>
<dbReference type="EMBL" id="QZWG01000013">
    <property type="protein sequence ID" value="RZB72447.1"/>
    <property type="molecule type" value="Genomic_DNA"/>
</dbReference>
<feature type="signal peptide" evidence="3">
    <location>
        <begin position="1"/>
        <end position="17"/>
    </location>
</feature>
<evidence type="ECO:0000256" key="2">
    <source>
        <dbReference type="SAM" id="MobiDB-lite"/>
    </source>
</evidence>
<organism evidence="4 5">
    <name type="scientific">Glycine soja</name>
    <name type="common">Wild soybean</name>
    <dbReference type="NCBI Taxonomy" id="3848"/>
    <lineage>
        <taxon>Eukaryota</taxon>
        <taxon>Viridiplantae</taxon>
        <taxon>Streptophyta</taxon>
        <taxon>Embryophyta</taxon>
        <taxon>Tracheophyta</taxon>
        <taxon>Spermatophyta</taxon>
        <taxon>Magnoliopsida</taxon>
        <taxon>eudicotyledons</taxon>
        <taxon>Gunneridae</taxon>
        <taxon>Pentapetalae</taxon>
        <taxon>rosids</taxon>
        <taxon>fabids</taxon>
        <taxon>Fabales</taxon>
        <taxon>Fabaceae</taxon>
        <taxon>Papilionoideae</taxon>
        <taxon>50 kb inversion clade</taxon>
        <taxon>NPAAA clade</taxon>
        <taxon>indigoferoid/millettioid clade</taxon>
        <taxon>Phaseoleae</taxon>
        <taxon>Glycine</taxon>
        <taxon>Glycine subgen. Soja</taxon>
    </lineage>
</organism>
<name>A0A445HFS6_GLYSO</name>
<evidence type="ECO:0000313" key="4">
    <source>
        <dbReference type="EMBL" id="RZB72447.1"/>
    </source>
</evidence>
<keyword evidence="5" id="KW-1185">Reference proteome</keyword>
<dbReference type="PANTHER" id="PTHR33476">
    <property type="entry name" value="EMB|CAB62613.1"/>
    <property type="match status" value="1"/>
</dbReference>
<reference evidence="4 5" key="1">
    <citation type="submission" date="2018-09" db="EMBL/GenBank/DDBJ databases">
        <title>A high-quality reference genome of wild soybean provides a powerful tool to mine soybean genomes.</title>
        <authorList>
            <person name="Xie M."/>
            <person name="Chung C.Y.L."/>
            <person name="Li M.-W."/>
            <person name="Wong F.-L."/>
            <person name="Chan T.-F."/>
            <person name="Lam H.-M."/>
        </authorList>
    </citation>
    <scope>NUCLEOTIDE SEQUENCE [LARGE SCALE GENOMIC DNA]</scope>
    <source>
        <strain evidence="5">cv. W05</strain>
        <tissue evidence="4">Hypocotyl of etiolated seedlings</tissue>
    </source>
</reference>
<protein>
    <recommendedName>
        <fullName evidence="6">Protein POLAR LOCALIZATION DURING ASYMMETRIC DIVISION AND REDISTRIBUTION</fullName>
    </recommendedName>
</protein>
<feature type="coiled-coil region" evidence="1">
    <location>
        <begin position="319"/>
        <end position="360"/>
    </location>
</feature>
<dbReference type="InterPro" id="IPR040348">
    <property type="entry name" value="POLAR-like"/>
</dbReference>
<evidence type="ECO:0000256" key="3">
    <source>
        <dbReference type="SAM" id="SignalP"/>
    </source>
</evidence>
<dbReference type="GO" id="GO:0008356">
    <property type="term" value="P:asymmetric cell division"/>
    <property type="evidence" value="ECO:0007669"/>
    <property type="project" value="InterPro"/>
</dbReference>
<feature type="region of interest" description="Disordered" evidence="2">
    <location>
        <begin position="28"/>
        <end position="104"/>
    </location>
</feature>
<evidence type="ECO:0000256" key="1">
    <source>
        <dbReference type="SAM" id="Coils"/>
    </source>
</evidence>
<feature type="compositionally biased region" description="Polar residues" evidence="2">
    <location>
        <begin position="61"/>
        <end position="72"/>
    </location>
</feature>
<keyword evidence="1" id="KW-0175">Coiled coil</keyword>
<dbReference type="Proteomes" id="UP000289340">
    <property type="component" value="Chromosome 13"/>
</dbReference>
<comment type="caution">
    <text evidence="4">The sequence shown here is derived from an EMBL/GenBank/DDBJ whole genome shotgun (WGS) entry which is preliminary data.</text>
</comment>
<dbReference type="PANTHER" id="PTHR33476:SF4">
    <property type="entry name" value="POLAR LOCALIZATION DURING ASYMMETRIC DIVISION AND PROTEIN"/>
    <property type="match status" value="1"/>
</dbReference>
<sequence length="411" mass="45484">MWHLLLLVAVAGSTGFATKRFLTHHRNTGEGENVNLHDPNELDFSGSESISQTHHSDGVFTFSSSKSESLTQRDGPKSRRSRASKNGVRAPKVEARSEKRSGGTRLHFRLKKGEITKNVAAKAPVRSSKDDCLFGWGFCFGIMYMMSAGKAEINKLNKTMDETAKLVQELKSELNRRKSSHALQILDSVGNGVKNSCKISGRNEVMLKNTNIELRDVDVKICSPCVNDCGECGSSALTEEPEPQVLEMDQLEAELEFELQKLSGCATDGPCYEKIKPNLDELEAPNEGYHGTDDWNLNYSNSHGVSASELHQKLSHLLIKQQENQIAELESELHQAQSNLHEKEAELQALKDCVKCLTELSLSTVSDDETQALTDPKGTSDYGNKNIHSLAKHSIIGTKRPLDSESFSCYM</sequence>
<dbReference type="Gramene" id="XM_028340571.1">
    <property type="protein sequence ID" value="XP_028196372.1"/>
    <property type="gene ID" value="LOC114381341"/>
</dbReference>
<feature type="compositionally biased region" description="Basic and acidic residues" evidence="2">
    <location>
        <begin position="91"/>
        <end position="101"/>
    </location>
</feature>
<evidence type="ECO:0000313" key="5">
    <source>
        <dbReference type="Proteomes" id="UP000289340"/>
    </source>
</evidence>
<keyword evidence="3" id="KW-0732">Signal</keyword>
<feature type="chain" id="PRO_5019178592" description="Protein POLAR LOCALIZATION DURING ASYMMETRIC DIVISION AND REDISTRIBUTION" evidence="3">
    <location>
        <begin position="18"/>
        <end position="411"/>
    </location>
</feature>
<accession>A0A445HFS6</accession>
<gene>
    <name evidence="4" type="ORF">D0Y65_036631</name>
</gene>